<sequence length="72" mass="7030">MLPVGSKSVTTGSIAPGFLALALLFSAAAVAAALAVTEAGVAGGIRGACGRELLGSFLDGESRFAAGLLPRR</sequence>
<dbReference type="EMBL" id="CM008047">
    <property type="protein sequence ID" value="PAN12754.1"/>
    <property type="molecule type" value="Genomic_DNA"/>
</dbReference>
<gene>
    <name evidence="1" type="ORF">PAHAL_2G288900</name>
</gene>
<protein>
    <submittedName>
        <fullName evidence="1">Uncharacterized protein</fullName>
    </submittedName>
</protein>
<dbReference type="Gramene" id="PAN12754">
    <property type="protein sequence ID" value="PAN12754"/>
    <property type="gene ID" value="PAHAL_2G288900"/>
</dbReference>
<accession>A0A2S3H0G9</accession>
<organism evidence="1">
    <name type="scientific">Panicum hallii</name>
    <dbReference type="NCBI Taxonomy" id="206008"/>
    <lineage>
        <taxon>Eukaryota</taxon>
        <taxon>Viridiplantae</taxon>
        <taxon>Streptophyta</taxon>
        <taxon>Embryophyta</taxon>
        <taxon>Tracheophyta</taxon>
        <taxon>Spermatophyta</taxon>
        <taxon>Magnoliopsida</taxon>
        <taxon>Liliopsida</taxon>
        <taxon>Poales</taxon>
        <taxon>Poaceae</taxon>
        <taxon>PACMAD clade</taxon>
        <taxon>Panicoideae</taxon>
        <taxon>Panicodae</taxon>
        <taxon>Paniceae</taxon>
        <taxon>Panicinae</taxon>
        <taxon>Panicum</taxon>
        <taxon>Panicum sect. Panicum</taxon>
    </lineage>
</organism>
<evidence type="ECO:0000313" key="1">
    <source>
        <dbReference type="EMBL" id="PAN12754.1"/>
    </source>
</evidence>
<dbReference type="Proteomes" id="UP000243499">
    <property type="component" value="Chromosome 2"/>
</dbReference>
<reference evidence="1" key="1">
    <citation type="submission" date="2018-04" db="EMBL/GenBank/DDBJ databases">
        <title>WGS assembly of Panicum hallii.</title>
        <authorList>
            <person name="Lovell J."/>
            <person name="Jenkins J."/>
            <person name="Lowry D."/>
            <person name="Mamidi S."/>
            <person name="Sreedasyam A."/>
            <person name="Weng X."/>
            <person name="Barry K."/>
            <person name="Bonette J."/>
            <person name="Campitelli B."/>
            <person name="Daum C."/>
            <person name="Gordon S."/>
            <person name="Gould B."/>
            <person name="Lipzen A."/>
            <person name="Macqueen A."/>
            <person name="Palacio-Mejia J."/>
            <person name="Plott C."/>
            <person name="Shakirov E."/>
            <person name="Shu S."/>
            <person name="Yoshinaga Y."/>
            <person name="Zane M."/>
            <person name="Rokhsar D."/>
            <person name="Grimwood J."/>
            <person name="Schmutz J."/>
            <person name="Juenger T."/>
        </authorList>
    </citation>
    <scope>NUCLEOTIDE SEQUENCE [LARGE SCALE GENOMIC DNA]</scope>
    <source>
        <strain evidence="1">FIL2</strain>
    </source>
</reference>
<name>A0A2S3H0G9_9POAL</name>
<proteinExistence type="predicted"/>
<dbReference type="AlphaFoldDB" id="A0A2S3H0G9"/>